<organism evidence="2 3">
    <name type="scientific">Portunus trituberculatus</name>
    <name type="common">Swimming crab</name>
    <name type="synonym">Neptunus trituberculatus</name>
    <dbReference type="NCBI Taxonomy" id="210409"/>
    <lineage>
        <taxon>Eukaryota</taxon>
        <taxon>Metazoa</taxon>
        <taxon>Ecdysozoa</taxon>
        <taxon>Arthropoda</taxon>
        <taxon>Crustacea</taxon>
        <taxon>Multicrustacea</taxon>
        <taxon>Malacostraca</taxon>
        <taxon>Eumalacostraca</taxon>
        <taxon>Eucarida</taxon>
        <taxon>Decapoda</taxon>
        <taxon>Pleocyemata</taxon>
        <taxon>Brachyura</taxon>
        <taxon>Eubrachyura</taxon>
        <taxon>Portunoidea</taxon>
        <taxon>Portunidae</taxon>
        <taxon>Portuninae</taxon>
        <taxon>Portunus</taxon>
    </lineage>
</organism>
<dbReference type="Proteomes" id="UP000324222">
    <property type="component" value="Unassembled WGS sequence"/>
</dbReference>
<name>A0A5B7F2U8_PORTR</name>
<sequence length="105" mass="11087">MISGHDDEWVTLSGGGPGGEGTVVDADRQQHPHEAGGALLWMVIVAMANAHPCMAVGGGPSRGDEERRGWTQSGHKKTPLSLSRPLLFLSACVLLQTRVCSVVGW</sequence>
<protein>
    <submittedName>
        <fullName evidence="2">Uncharacterized protein</fullName>
    </submittedName>
</protein>
<feature type="region of interest" description="Disordered" evidence="1">
    <location>
        <begin position="1"/>
        <end position="25"/>
    </location>
</feature>
<reference evidence="2 3" key="1">
    <citation type="submission" date="2019-05" db="EMBL/GenBank/DDBJ databases">
        <title>Another draft genome of Portunus trituberculatus and its Hox gene families provides insights of decapod evolution.</title>
        <authorList>
            <person name="Jeong J.-H."/>
            <person name="Song I."/>
            <person name="Kim S."/>
            <person name="Choi T."/>
            <person name="Kim D."/>
            <person name="Ryu S."/>
            <person name="Kim W."/>
        </authorList>
    </citation>
    <scope>NUCLEOTIDE SEQUENCE [LARGE SCALE GENOMIC DNA]</scope>
    <source>
        <tissue evidence="2">Muscle</tissue>
    </source>
</reference>
<feature type="region of interest" description="Disordered" evidence="1">
    <location>
        <begin position="55"/>
        <end position="78"/>
    </location>
</feature>
<evidence type="ECO:0000313" key="2">
    <source>
        <dbReference type="EMBL" id="MPC39666.1"/>
    </source>
</evidence>
<keyword evidence="3" id="KW-1185">Reference proteome</keyword>
<dbReference type="EMBL" id="VSRR010004435">
    <property type="protein sequence ID" value="MPC39666.1"/>
    <property type="molecule type" value="Genomic_DNA"/>
</dbReference>
<evidence type="ECO:0000256" key="1">
    <source>
        <dbReference type="SAM" id="MobiDB-lite"/>
    </source>
</evidence>
<evidence type="ECO:0000313" key="3">
    <source>
        <dbReference type="Proteomes" id="UP000324222"/>
    </source>
</evidence>
<proteinExistence type="predicted"/>
<gene>
    <name evidence="2" type="ORF">E2C01_033212</name>
</gene>
<accession>A0A5B7F2U8</accession>
<dbReference type="AlphaFoldDB" id="A0A5B7F2U8"/>
<comment type="caution">
    <text evidence="2">The sequence shown here is derived from an EMBL/GenBank/DDBJ whole genome shotgun (WGS) entry which is preliminary data.</text>
</comment>